<evidence type="ECO:0000259" key="1">
    <source>
        <dbReference type="Pfam" id="PF00534"/>
    </source>
</evidence>
<dbReference type="EMBL" id="CP073355">
    <property type="protein sequence ID" value="URA09073.1"/>
    <property type="molecule type" value="Genomic_DNA"/>
</dbReference>
<feature type="domain" description="Glycosyl transferase family 1" evidence="1">
    <location>
        <begin position="617"/>
        <end position="757"/>
    </location>
</feature>
<dbReference type="InterPro" id="IPR050194">
    <property type="entry name" value="Glycosyltransferase_grp1"/>
</dbReference>
<sequence>MAKVDLHVHSRYSERPSMWFLNKIGAKESYTDPFTLYRLMKERGMDFVTITDHNRIDGAELLVERYPGDCFISVEATTYFPEDGCKAHLLVYGITREQFHKIQMLRENIYHLRDYLVEQNLPHSLAHATYAVNGRLTPDHLEKFLLLFNVFEGINGARLGYFNQQWMDILRRLTPEHLAQLEKKHGIHPVGKEPWIKGLTGGSDDHGGIFLGRTYTEAEAETPVEFLRAIQNRQTMPLGYQNDYKGLVYSIYKITYDHLEEMKIASQKSKNLFVSLSQQIFRPRRSTLKEKLFFFMRKKKRSDVLRDILERTLAGLREREQEDIRVKLDFLYDRITEMSDEFFSRLVKSFEKNIRQGDLMGIIKNLSSSLTGVFLAAPFLSSAKHLYSNRALLVELRKRMNLPLPDKPKKILWFTDTINDLNGVSATLKELGWISYKEQMPLKFVTSLLDHEIDEGIPPNTIYLDFFHAFALPFYDHYTLKLPSLLRALERLTAENPDEIYISTPGPLGLLGILVAKLMNLPIASIYHTDFVREAEKIVEDEGILSLLKQYELWFYSMADEVRFQSQEYFHILKERGIPESKLRFLPKGINTSVFRYLPEVRDVFHHSFGIPEGVNLLYAGRISKDKNVDVLLEIYKKLSEKYENINLIFVGDGPYLKDLKHKAKSYERVFFLGKIRRDALPHVYSASDVFVFPSTTDTFGMVVLEAQACGVPALVTDEGGPKQIILPEETGFVLPVSEVEKWVEKIEYLMRKRKTLEWRYLRQKASQHVQKNYRWEVVLGSIFETV</sequence>
<dbReference type="SUPFAM" id="SSF89550">
    <property type="entry name" value="PHP domain-like"/>
    <property type="match status" value="1"/>
</dbReference>
<keyword evidence="3" id="KW-0328">Glycosyltransferase</keyword>
<dbReference type="SUPFAM" id="SSF53756">
    <property type="entry name" value="UDP-Glycosyltransferase/glycogen phosphorylase"/>
    <property type="match status" value="1"/>
</dbReference>
<dbReference type="Gene3D" id="3.20.20.140">
    <property type="entry name" value="Metal-dependent hydrolases"/>
    <property type="match status" value="1"/>
</dbReference>
<reference evidence="3" key="2">
    <citation type="submission" date="2022-06" db="EMBL/GenBank/DDBJ databases">
        <title>Thermospira aquatica gen. nov., sp. nov.</title>
        <authorList>
            <person name="Ben Ali Gam Z."/>
            <person name="Labat M."/>
        </authorList>
    </citation>
    <scope>NUCLEOTIDE SEQUENCE</scope>
    <source>
        <strain evidence="3">F1F22</strain>
    </source>
</reference>
<accession>A0AAX3B9Z3</accession>
<protein>
    <submittedName>
        <fullName evidence="3">Glycosyltransferase</fullName>
        <ecNumber evidence="3">2.4.-.-</ecNumber>
    </submittedName>
</protein>
<dbReference type="PANTHER" id="PTHR45947:SF3">
    <property type="entry name" value="SULFOQUINOVOSYL TRANSFERASE SQD2"/>
    <property type="match status" value="1"/>
</dbReference>
<organism evidence="3 4">
    <name type="scientific">Thermospira aquatica</name>
    <dbReference type="NCBI Taxonomy" id="2828656"/>
    <lineage>
        <taxon>Bacteria</taxon>
        <taxon>Pseudomonadati</taxon>
        <taxon>Spirochaetota</taxon>
        <taxon>Spirochaetia</taxon>
        <taxon>Brevinematales</taxon>
        <taxon>Thermospiraceae</taxon>
        <taxon>Thermospira</taxon>
    </lineage>
</organism>
<dbReference type="AlphaFoldDB" id="A0AAX3B9Z3"/>
<dbReference type="Pfam" id="PF00534">
    <property type="entry name" value="Glycos_transf_1"/>
    <property type="match status" value="1"/>
</dbReference>
<dbReference type="InterPro" id="IPR001296">
    <property type="entry name" value="Glyco_trans_1"/>
</dbReference>
<dbReference type="InterPro" id="IPR016195">
    <property type="entry name" value="Pol/histidinol_Pase-like"/>
</dbReference>
<keyword evidence="4" id="KW-1185">Reference proteome</keyword>
<evidence type="ECO:0000313" key="3">
    <source>
        <dbReference type="EMBL" id="URA09073.1"/>
    </source>
</evidence>
<dbReference type="RefSeq" id="WP_271434199.1">
    <property type="nucleotide sequence ID" value="NZ_CP073355.1"/>
</dbReference>
<feature type="domain" description="Glycosyltransferase subfamily 4-like N-terminal" evidence="2">
    <location>
        <begin position="462"/>
        <end position="593"/>
    </location>
</feature>
<dbReference type="Gene3D" id="3.40.50.2000">
    <property type="entry name" value="Glycogen Phosphorylase B"/>
    <property type="match status" value="2"/>
</dbReference>
<evidence type="ECO:0000259" key="2">
    <source>
        <dbReference type="Pfam" id="PF13439"/>
    </source>
</evidence>
<evidence type="ECO:0000313" key="4">
    <source>
        <dbReference type="Proteomes" id="UP001056539"/>
    </source>
</evidence>
<keyword evidence="3" id="KW-0808">Transferase</keyword>
<reference evidence="3" key="1">
    <citation type="submission" date="2021-04" db="EMBL/GenBank/DDBJ databases">
        <authorList>
            <person name="Postec A."/>
        </authorList>
    </citation>
    <scope>NUCLEOTIDE SEQUENCE</scope>
    <source>
        <strain evidence="3">F1F22</strain>
    </source>
</reference>
<dbReference type="KEGG" id="taqu:KDW03_06075"/>
<name>A0AAX3B9Z3_9SPIR</name>
<dbReference type="EC" id="2.4.-.-" evidence="3"/>
<dbReference type="PANTHER" id="PTHR45947">
    <property type="entry name" value="SULFOQUINOVOSYL TRANSFERASE SQD2"/>
    <property type="match status" value="1"/>
</dbReference>
<gene>
    <name evidence="3" type="ORF">KDW03_06075</name>
</gene>
<proteinExistence type="predicted"/>
<dbReference type="Proteomes" id="UP001056539">
    <property type="component" value="Chromosome"/>
</dbReference>
<dbReference type="Pfam" id="PF13439">
    <property type="entry name" value="Glyco_transf_4"/>
    <property type="match status" value="1"/>
</dbReference>
<dbReference type="GO" id="GO:0016757">
    <property type="term" value="F:glycosyltransferase activity"/>
    <property type="evidence" value="ECO:0007669"/>
    <property type="project" value="UniProtKB-KW"/>
</dbReference>
<dbReference type="InterPro" id="IPR028098">
    <property type="entry name" value="Glyco_trans_4-like_N"/>
</dbReference>